<reference evidence="2 3" key="1">
    <citation type="submission" date="2017-06" db="EMBL/GenBank/DDBJ databases">
        <title>Genome sequencing of cyanobaciteial culture collection at National Institute for Environmental Studies (NIES).</title>
        <authorList>
            <person name="Hirose Y."/>
            <person name="Shimura Y."/>
            <person name="Fujisawa T."/>
            <person name="Nakamura Y."/>
            <person name="Kawachi M."/>
        </authorList>
    </citation>
    <scope>NUCLEOTIDE SEQUENCE [LARGE SCALE GENOMIC DNA]</scope>
    <source>
        <strain evidence="2 3">NIES-21</strain>
        <plasmid evidence="3">Plasmid3 dna</plasmid>
    </source>
</reference>
<accession>A0A1Z4GRX0</accession>
<evidence type="ECO:0000313" key="3">
    <source>
        <dbReference type="Proteomes" id="UP000218287"/>
    </source>
</evidence>
<proteinExistence type="predicted"/>
<keyword evidence="1" id="KW-0812">Transmembrane</keyword>
<dbReference type="OrthoDB" id="9927778at2"/>
<keyword evidence="3" id="KW-1185">Reference proteome</keyword>
<dbReference type="AlphaFoldDB" id="A0A1Z4GRX0"/>
<dbReference type="EMBL" id="AP018177">
    <property type="protein sequence ID" value="BAY20243.1"/>
    <property type="molecule type" value="Genomic_DNA"/>
</dbReference>
<gene>
    <name evidence="2" type="ORF">NIES21_61130</name>
</gene>
<feature type="transmembrane region" description="Helical" evidence="1">
    <location>
        <begin position="12"/>
        <end position="33"/>
    </location>
</feature>
<keyword evidence="2" id="KW-0614">Plasmid</keyword>
<keyword evidence="1" id="KW-0472">Membrane</keyword>
<organism evidence="2 3">
    <name type="scientific">Anabaenopsis circularis NIES-21</name>
    <dbReference type="NCBI Taxonomy" id="1085406"/>
    <lineage>
        <taxon>Bacteria</taxon>
        <taxon>Bacillati</taxon>
        <taxon>Cyanobacteriota</taxon>
        <taxon>Cyanophyceae</taxon>
        <taxon>Nostocales</taxon>
        <taxon>Nodulariaceae</taxon>
        <taxon>Anabaenopsis</taxon>
    </lineage>
</organism>
<name>A0A1Z4GRX0_9CYAN</name>
<geneLocation type="plasmid" evidence="3">
    <name>Plasmid3 dna</name>
</geneLocation>
<evidence type="ECO:0000256" key="1">
    <source>
        <dbReference type="SAM" id="Phobius"/>
    </source>
</evidence>
<protein>
    <submittedName>
        <fullName evidence="2">Uncharacterized protein</fullName>
    </submittedName>
</protein>
<dbReference type="Proteomes" id="UP000218287">
    <property type="component" value="Plasmid Plasmid3 dna"/>
</dbReference>
<evidence type="ECO:0000313" key="2">
    <source>
        <dbReference type="EMBL" id="BAY20243.1"/>
    </source>
</evidence>
<keyword evidence="1" id="KW-1133">Transmembrane helix</keyword>
<sequence>MNTEQNKRNFSLRRVAILVAIGVVAVMLTGIAIDRWRVRNGWCARFYPNGDRKILYGDDCWK</sequence>